<comment type="caution">
    <text evidence="2">The sequence shown here is derived from an EMBL/GenBank/DDBJ whole genome shotgun (WGS) entry which is preliminary data.</text>
</comment>
<evidence type="ECO:0000259" key="1">
    <source>
        <dbReference type="PROSITE" id="PS51725"/>
    </source>
</evidence>
<dbReference type="SUPFAM" id="SSF54909">
    <property type="entry name" value="Dimeric alpha+beta barrel"/>
    <property type="match status" value="1"/>
</dbReference>
<evidence type="ECO:0000313" key="3">
    <source>
        <dbReference type="Proteomes" id="UP001183648"/>
    </source>
</evidence>
<sequence>MLIAVLDLRTDPTDRPAALAQLDRERAEIRAMPGNLDFRVYAARDDAGAVTVLHEWADEPSFAAYLASDAFARSGAVLRPLVTEPPLSRRFSADLIETV</sequence>
<dbReference type="InterPro" id="IPR011008">
    <property type="entry name" value="Dimeric_a/b-barrel"/>
</dbReference>
<dbReference type="RefSeq" id="WP_310299171.1">
    <property type="nucleotide sequence ID" value="NZ_BAAAPS010000014.1"/>
</dbReference>
<keyword evidence="2" id="KW-0503">Monooxygenase</keyword>
<gene>
    <name evidence="2" type="ORF">J2S63_000896</name>
</gene>
<keyword evidence="3" id="KW-1185">Reference proteome</keyword>
<dbReference type="Pfam" id="PF03992">
    <property type="entry name" value="ABM"/>
    <property type="match status" value="1"/>
</dbReference>
<dbReference type="InterPro" id="IPR007138">
    <property type="entry name" value="ABM_dom"/>
</dbReference>
<dbReference type="Proteomes" id="UP001183648">
    <property type="component" value="Unassembled WGS sequence"/>
</dbReference>
<proteinExistence type="predicted"/>
<protein>
    <submittedName>
        <fullName evidence="2">Quinol monooxygenase YgiN</fullName>
    </submittedName>
</protein>
<keyword evidence="2" id="KW-0560">Oxidoreductase</keyword>
<reference evidence="2 3" key="1">
    <citation type="submission" date="2023-07" db="EMBL/GenBank/DDBJ databases">
        <title>Sequencing the genomes of 1000 actinobacteria strains.</title>
        <authorList>
            <person name="Klenk H.-P."/>
        </authorList>
    </citation>
    <scope>NUCLEOTIDE SEQUENCE [LARGE SCALE GENOMIC DNA]</scope>
    <source>
        <strain evidence="2 3">DSM 19426</strain>
    </source>
</reference>
<dbReference type="Gene3D" id="3.30.70.100">
    <property type="match status" value="1"/>
</dbReference>
<dbReference type="GO" id="GO:0004497">
    <property type="term" value="F:monooxygenase activity"/>
    <property type="evidence" value="ECO:0007669"/>
    <property type="project" value="UniProtKB-KW"/>
</dbReference>
<evidence type="ECO:0000313" key="2">
    <source>
        <dbReference type="EMBL" id="MDR7361343.1"/>
    </source>
</evidence>
<name>A0ABU2BRS7_9ACTN</name>
<accession>A0ABU2BRS7</accession>
<organism evidence="2 3">
    <name type="scientific">Nocardioides marmoribigeumensis</name>
    <dbReference type="NCBI Taxonomy" id="433649"/>
    <lineage>
        <taxon>Bacteria</taxon>
        <taxon>Bacillati</taxon>
        <taxon>Actinomycetota</taxon>
        <taxon>Actinomycetes</taxon>
        <taxon>Propionibacteriales</taxon>
        <taxon>Nocardioidaceae</taxon>
        <taxon>Nocardioides</taxon>
    </lineage>
</organism>
<feature type="domain" description="ABM" evidence="1">
    <location>
        <begin position="2"/>
        <end position="91"/>
    </location>
</feature>
<dbReference type="PROSITE" id="PS51725">
    <property type="entry name" value="ABM"/>
    <property type="match status" value="1"/>
</dbReference>
<dbReference type="EMBL" id="JAVDYG010000001">
    <property type="protein sequence ID" value="MDR7361343.1"/>
    <property type="molecule type" value="Genomic_DNA"/>
</dbReference>